<proteinExistence type="predicted"/>
<keyword evidence="1" id="KW-0812">Transmembrane</keyword>
<dbReference type="InterPro" id="IPR053143">
    <property type="entry name" value="Arylsulfate_ST"/>
</dbReference>
<keyword evidence="3" id="KW-1185">Reference proteome</keyword>
<dbReference type="GeneID" id="74300261"/>
<evidence type="ECO:0000256" key="1">
    <source>
        <dbReference type="SAM" id="Phobius"/>
    </source>
</evidence>
<dbReference type="InterPro" id="IPR011042">
    <property type="entry name" value="6-blade_b-propeller_TolB-like"/>
</dbReference>
<keyword evidence="1" id="KW-0472">Membrane</keyword>
<reference evidence="2 3" key="1">
    <citation type="submission" date="2018-12" db="EMBL/GenBank/DDBJ databases">
        <title>Complete genome sequence of Haloplanus rallus MBLA0036.</title>
        <authorList>
            <person name="Nam Y.-d."/>
            <person name="Kang J."/>
            <person name="Chung W.-H."/>
            <person name="Park Y.S."/>
        </authorList>
    </citation>
    <scope>NUCLEOTIDE SEQUENCE [LARGE SCALE GENOMIC DNA]</scope>
    <source>
        <strain evidence="2 3">MBLA0036</strain>
    </source>
</reference>
<accession>A0A6B9FGD4</accession>
<evidence type="ECO:0000313" key="2">
    <source>
        <dbReference type="EMBL" id="QGX95213.1"/>
    </source>
</evidence>
<dbReference type="Gene3D" id="2.120.10.30">
    <property type="entry name" value="TolB, C-terminal domain"/>
    <property type="match status" value="1"/>
</dbReference>
<dbReference type="RefSeq" id="WP_199243811.1">
    <property type="nucleotide sequence ID" value="NZ_CP034345.1"/>
</dbReference>
<dbReference type="PANTHER" id="PTHR35340">
    <property type="entry name" value="PQQ ENZYME REPEAT PROTEIN-RELATED"/>
    <property type="match status" value="1"/>
</dbReference>
<protein>
    <recommendedName>
        <fullName evidence="4">Arylsulfotransferase (Asst)</fullName>
    </recommendedName>
</protein>
<name>A0A6B9FGD4_9EURY</name>
<sequence length="435" mass="46968">MPSRFDPDIEFDIGLGRGDALVVLGCLCLLATAALGAALGPSGTAGPDPTAAPPAGADGERTTVVGVQGVGSYVDGGSVRMLSGSEERWRESSADVYFDVTRLDNGSVLAGYLSGGYEDCGPYEAPCHRTGYRVIDPEPTPEVVAEWSYPVRNRVASEVHDVEPLPDGGFVLADMEHERIVIVEGGEVTWEWEASSRYEAPDDPTRTDWLHINDVDRIGEGRFLVSVRNANQLLVLERGEGVVEVINADHDDATDDDGLVGDPTVIHQQHNPQWLGDGAVLVADSENHRVVELHRTEDGDWEPAWVLEGAAGQRFDWPRDADRLPDGTTLITDTRNARLVQVNESGRVVWEHQLDYRALPYEADRLPSGEPVGGPTYGDADTAAASGGSVPVLTPLLRLVSAAVRLPRWVGEVHLLSTLLSLGLIGVGLVVRWRD</sequence>
<feature type="transmembrane region" description="Helical" evidence="1">
    <location>
        <begin position="20"/>
        <end position="39"/>
    </location>
</feature>
<dbReference type="EMBL" id="CP034345">
    <property type="protein sequence ID" value="QGX95213.1"/>
    <property type="molecule type" value="Genomic_DNA"/>
</dbReference>
<evidence type="ECO:0008006" key="4">
    <source>
        <dbReference type="Google" id="ProtNLM"/>
    </source>
</evidence>
<dbReference type="AlphaFoldDB" id="A0A6B9FGD4"/>
<organism evidence="2 3">
    <name type="scientific">Haloplanus rallus</name>
    <dbReference type="NCBI Taxonomy" id="1816183"/>
    <lineage>
        <taxon>Archaea</taxon>
        <taxon>Methanobacteriati</taxon>
        <taxon>Methanobacteriota</taxon>
        <taxon>Stenosarchaea group</taxon>
        <taxon>Halobacteria</taxon>
        <taxon>Halobacteriales</taxon>
        <taxon>Haloferacaceae</taxon>
        <taxon>Haloplanus</taxon>
    </lineage>
</organism>
<dbReference type="PANTHER" id="PTHR35340:SF5">
    <property type="entry name" value="ASST-DOMAIN-CONTAINING PROTEIN"/>
    <property type="match status" value="1"/>
</dbReference>
<dbReference type="KEGG" id="hra:EI982_10605"/>
<feature type="transmembrane region" description="Helical" evidence="1">
    <location>
        <begin position="413"/>
        <end position="433"/>
    </location>
</feature>
<dbReference type="OrthoDB" id="306371at2157"/>
<dbReference type="Proteomes" id="UP000428325">
    <property type="component" value="Chromosome"/>
</dbReference>
<keyword evidence="1" id="KW-1133">Transmembrane helix</keyword>
<dbReference type="SUPFAM" id="SSF101898">
    <property type="entry name" value="NHL repeat"/>
    <property type="match status" value="1"/>
</dbReference>
<evidence type="ECO:0000313" key="3">
    <source>
        <dbReference type="Proteomes" id="UP000428325"/>
    </source>
</evidence>
<gene>
    <name evidence="2" type="ORF">EI982_10605</name>
</gene>